<accession>A0AAV0WML9</accession>
<proteinExistence type="predicted"/>
<evidence type="ECO:0000313" key="4">
    <source>
        <dbReference type="Proteomes" id="UP001160148"/>
    </source>
</evidence>
<reference evidence="2 4" key="1">
    <citation type="submission" date="2023-01" db="EMBL/GenBank/DDBJ databases">
        <authorList>
            <person name="Whitehead M."/>
        </authorList>
    </citation>
    <scope>NUCLEOTIDE SEQUENCE [LARGE SCALE GENOMIC DNA]</scope>
</reference>
<dbReference type="EMBL" id="CARXXK010000004">
    <property type="protein sequence ID" value="CAI6365223.1"/>
    <property type="molecule type" value="Genomic_DNA"/>
</dbReference>
<dbReference type="EMBL" id="CARXXK010000001">
    <property type="protein sequence ID" value="CAI6344355.1"/>
    <property type="molecule type" value="Genomic_DNA"/>
</dbReference>
<dbReference type="EMBL" id="CARXXK010000002">
    <property type="protein sequence ID" value="CAI6356822.1"/>
    <property type="molecule type" value="Genomic_DNA"/>
</dbReference>
<organism evidence="2 4">
    <name type="scientific">Macrosiphum euphorbiae</name>
    <name type="common">potato aphid</name>
    <dbReference type="NCBI Taxonomy" id="13131"/>
    <lineage>
        <taxon>Eukaryota</taxon>
        <taxon>Metazoa</taxon>
        <taxon>Ecdysozoa</taxon>
        <taxon>Arthropoda</taxon>
        <taxon>Hexapoda</taxon>
        <taxon>Insecta</taxon>
        <taxon>Pterygota</taxon>
        <taxon>Neoptera</taxon>
        <taxon>Paraneoptera</taxon>
        <taxon>Hemiptera</taxon>
        <taxon>Sternorrhyncha</taxon>
        <taxon>Aphidomorpha</taxon>
        <taxon>Aphidoidea</taxon>
        <taxon>Aphididae</taxon>
        <taxon>Macrosiphini</taxon>
        <taxon>Macrosiphum</taxon>
    </lineage>
</organism>
<evidence type="ECO:0000313" key="1">
    <source>
        <dbReference type="EMBL" id="CAI6344355.1"/>
    </source>
</evidence>
<dbReference type="AlphaFoldDB" id="A0AAV0WML9"/>
<sequence>MLEQLSKEFENRFQDFKSHMTSFRLIENPFLSDENNVHETVQLELIDLKTNNHLKDLYKDITDKNTDLIHFYKTLTDDFPKIKELSMRIFTLFGSTVLLIFANKRFHA</sequence>
<evidence type="ECO:0000313" key="3">
    <source>
        <dbReference type="EMBL" id="CAI6365223.1"/>
    </source>
</evidence>
<keyword evidence="4" id="KW-1185">Reference proteome</keyword>
<dbReference type="PANTHER" id="PTHR45913:SF5">
    <property type="entry name" value="GENERAL TRANSCRIPTION FACTOR II-I REPEAT DOMAIN-CONTAINING PROTEIN 2A-LIKE PROTEIN"/>
    <property type="match status" value="1"/>
</dbReference>
<name>A0AAV0WML9_9HEMI</name>
<dbReference type="Proteomes" id="UP001160148">
    <property type="component" value="Unassembled WGS sequence"/>
</dbReference>
<comment type="caution">
    <text evidence="2">The sequence shown here is derived from an EMBL/GenBank/DDBJ whole genome shotgun (WGS) entry which is preliminary data.</text>
</comment>
<evidence type="ECO:0000313" key="2">
    <source>
        <dbReference type="EMBL" id="CAI6356822.1"/>
    </source>
</evidence>
<dbReference type="PANTHER" id="PTHR45913">
    <property type="entry name" value="EPM2A-INTERACTING PROTEIN 1"/>
    <property type="match status" value="1"/>
</dbReference>
<protein>
    <submittedName>
        <fullName evidence="2">Uncharacterized protein</fullName>
    </submittedName>
</protein>
<gene>
    <name evidence="2" type="ORF">MEUPH1_LOCUS12515</name>
    <name evidence="1" type="ORF">MEUPH1_LOCUS1497</name>
    <name evidence="3" type="ORF">MEUPH1_LOCUS19962</name>
</gene>